<feature type="compositionally biased region" description="Polar residues" evidence="1">
    <location>
        <begin position="364"/>
        <end position="375"/>
    </location>
</feature>
<accession>A0AAD1UIL1</accession>
<feature type="compositionally biased region" description="Acidic residues" evidence="1">
    <location>
        <begin position="173"/>
        <end position="192"/>
    </location>
</feature>
<feature type="compositionally biased region" description="Polar residues" evidence="1">
    <location>
        <begin position="131"/>
        <end position="157"/>
    </location>
</feature>
<feature type="compositionally biased region" description="Basic and acidic residues" evidence="1">
    <location>
        <begin position="114"/>
        <end position="129"/>
    </location>
</feature>
<dbReference type="EMBL" id="CAMPGE010008723">
    <property type="protein sequence ID" value="CAI2367610.1"/>
    <property type="molecule type" value="Genomic_DNA"/>
</dbReference>
<dbReference type="AlphaFoldDB" id="A0AAD1UIL1"/>
<feature type="region of interest" description="Disordered" evidence="1">
    <location>
        <begin position="1"/>
        <end position="212"/>
    </location>
</feature>
<feature type="compositionally biased region" description="Polar residues" evidence="1">
    <location>
        <begin position="71"/>
        <end position="80"/>
    </location>
</feature>
<organism evidence="2 3">
    <name type="scientific">Euplotes crassus</name>
    <dbReference type="NCBI Taxonomy" id="5936"/>
    <lineage>
        <taxon>Eukaryota</taxon>
        <taxon>Sar</taxon>
        <taxon>Alveolata</taxon>
        <taxon>Ciliophora</taxon>
        <taxon>Intramacronucleata</taxon>
        <taxon>Spirotrichea</taxon>
        <taxon>Hypotrichia</taxon>
        <taxon>Euplotida</taxon>
        <taxon>Euplotidae</taxon>
        <taxon>Moneuplotes</taxon>
    </lineage>
</organism>
<keyword evidence="3" id="KW-1185">Reference proteome</keyword>
<proteinExistence type="predicted"/>
<feature type="compositionally biased region" description="Polar residues" evidence="1">
    <location>
        <begin position="94"/>
        <end position="108"/>
    </location>
</feature>
<feature type="compositionally biased region" description="Basic and acidic residues" evidence="1">
    <location>
        <begin position="1"/>
        <end position="32"/>
    </location>
</feature>
<gene>
    <name evidence="2" type="ORF">ECRASSUSDP1_LOCUS8898</name>
</gene>
<dbReference type="Proteomes" id="UP001295684">
    <property type="component" value="Unassembled WGS sequence"/>
</dbReference>
<evidence type="ECO:0000313" key="3">
    <source>
        <dbReference type="Proteomes" id="UP001295684"/>
    </source>
</evidence>
<name>A0AAD1UIL1_EUPCR</name>
<feature type="region of interest" description="Disordered" evidence="1">
    <location>
        <begin position="364"/>
        <end position="407"/>
    </location>
</feature>
<sequence length="407" mass="46232">MNEKEANEKEKEIKIDLGNQKKEKQERKGNEEEKNEIEGDNYPSSENQTEKAIGPNSRNNEVAISKEDNTDSQNPESNSLKPKDLNSEDVSILLNRSNVANDTDSSKYQPPINHSDDPNKTSPAKDDSRPVVTTHSNDSSSLGLSGTSKDQVASSTQEDLKNYPPIKIPNPDSPEEGESNEESWPDTSEDPSYENVYIEPPKETKKPSEVLQEPINEEAKENLRKYQDQLFKAYGKEENIKGLESVFNPNAEIIVSQNSVIPFIFRQAILRSNTDEQIAILSDADLDTILAFDEDFQNSEIFMNLSSKEKGYYSERIMKIINEKEKRALIYERFTFEGAHNNRSQAIDDTANDRSRTIDNIVSQLSHRANSTRSSISERRQRDRDQNECEQISTGLQNPPKDPKERN</sequence>
<comment type="caution">
    <text evidence="2">The sequence shown here is derived from an EMBL/GenBank/DDBJ whole genome shotgun (WGS) entry which is preliminary data.</text>
</comment>
<protein>
    <submittedName>
        <fullName evidence="2">Uncharacterized protein</fullName>
    </submittedName>
</protein>
<evidence type="ECO:0000256" key="1">
    <source>
        <dbReference type="SAM" id="MobiDB-lite"/>
    </source>
</evidence>
<reference evidence="2" key="1">
    <citation type="submission" date="2023-07" db="EMBL/GenBank/DDBJ databases">
        <authorList>
            <consortium name="AG Swart"/>
            <person name="Singh M."/>
            <person name="Singh A."/>
            <person name="Seah K."/>
            <person name="Emmerich C."/>
        </authorList>
    </citation>
    <scope>NUCLEOTIDE SEQUENCE</scope>
    <source>
        <strain evidence="2">DP1</strain>
    </source>
</reference>
<evidence type="ECO:0000313" key="2">
    <source>
        <dbReference type="EMBL" id="CAI2367610.1"/>
    </source>
</evidence>
<feature type="compositionally biased region" description="Basic and acidic residues" evidence="1">
    <location>
        <begin position="376"/>
        <end position="387"/>
    </location>
</feature>